<feature type="transmembrane region" description="Helical" evidence="1">
    <location>
        <begin position="73"/>
        <end position="95"/>
    </location>
</feature>
<dbReference type="PANTHER" id="PTHR30273:SF2">
    <property type="entry name" value="PROTEIN FECR"/>
    <property type="match status" value="1"/>
</dbReference>
<gene>
    <name evidence="4" type="ORF">AABD74_00825</name>
</gene>
<evidence type="ECO:0000313" key="5">
    <source>
        <dbReference type="Proteomes" id="UP001623852"/>
    </source>
</evidence>
<evidence type="ECO:0000313" key="4">
    <source>
        <dbReference type="EMBL" id="WYZ20016.1"/>
    </source>
</evidence>
<reference evidence="4 5" key="1">
    <citation type="submission" date="2024-03" db="EMBL/GenBank/DDBJ databases">
        <title>Flavobacterium soyae.</title>
        <authorList>
            <person name="Zheng W."/>
        </authorList>
    </citation>
    <scope>NUCLEOTIDE SEQUENCE [LARGE SCALE GENOMIC DNA]</scope>
    <source>
        <strain evidence="4 5">55</strain>
    </source>
</reference>
<dbReference type="Proteomes" id="UP001623852">
    <property type="component" value="Chromosome"/>
</dbReference>
<organism evidence="4 5">
    <name type="scientific">Flavobacterium soyae</name>
    <dbReference type="NCBI Taxonomy" id="2903098"/>
    <lineage>
        <taxon>Bacteria</taxon>
        <taxon>Pseudomonadati</taxon>
        <taxon>Bacteroidota</taxon>
        <taxon>Flavobacteriia</taxon>
        <taxon>Flavobacteriales</taxon>
        <taxon>Flavobacteriaceae</taxon>
        <taxon>Flavobacterium</taxon>
    </lineage>
</organism>
<dbReference type="Gene3D" id="2.60.120.1440">
    <property type="match status" value="1"/>
</dbReference>
<feature type="domain" description="FecR protein" evidence="2">
    <location>
        <begin position="103"/>
        <end position="189"/>
    </location>
</feature>
<keyword evidence="1" id="KW-0812">Transmembrane</keyword>
<dbReference type="InterPro" id="IPR032508">
    <property type="entry name" value="FecR_C"/>
</dbReference>
<dbReference type="InterPro" id="IPR012373">
    <property type="entry name" value="Ferrdict_sens_TM"/>
</dbReference>
<dbReference type="InterPro" id="IPR006860">
    <property type="entry name" value="FecR"/>
</dbReference>
<keyword evidence="1" id="KW-1133">Transmembrane helix</keyword>
<proteinExistence type="predicted"/>
<evidence type="ECO:0000259" key="2">
    <source>
        <dbReference type="Pfam" id="PF04773"/>
    </source>
</evidence>
<evidence type="ECO:0000259" key="3">
    <source>
        <dbReference type="Pfam" id="PF16344"/>
    </source>
</evidence>
<protein>
    <submittedName>
        <fullName evidence="4">FecR family protein</fullName>
    </submittedName>
</protein>
<evidence type="ECO:0000256" key="1">
    <source>
        <dbReference type="SAM" id="Phobius"/>
    </source>
</evidence>
<name>A0ABZ2UGV4_9FLAO</name>
<dbReference type="Pfam" id="PF16344">
    <property type="entry name" value="FecR_C"/>
    <property type="match status" value="1"/>
</dbReference>
<dbReference type="Pfam" id="PF04773">
    <property type="entry name" value="FecR"/>
    <property type="match status" value="1"/>
</dbReference>
<keyword evidence="5" id="KW-1185">Reference proteome</keyword>
<dbReference type="Gene3D" id="3.55.50.30">
    <property type="match status" value="1"/>
</dbReference>
<dbReference type="RefSeq" id="WP_232682685.1">
    <property type="nucleotide sequence ID" value="NZ_CP150845.1"/>
</dbReference>
<feature type="domain" description="Protein FecR C-terminal" evidence="3">
    <location>
        <begin position="229"/>
        <end position="295"/>
    </location>
</feature>
<sequence>MKKDRLLAKWLNNDLSPDELAVFEASPDFEKYQKIKDYTAHLEVGDFDKNAMLLNILSQKKEAPKVIPLHKKWIFRAAAIFILALGITFAMKFFVTQTQTADFGEKTTFSLPDNSEVVLNSGSEINYKKWNWDNNRHLELKGEAYFKVAKGKKFEVQTSLGKVTVLGTQFNVKARKNRFDVVCYEGRVKVNYADIQILLTHGQSVSFENGKQVKTTVTSSKPEWIDNQISFYIENIRSLLDEVERQYNITIELNAKNTTSLFTGKLPAKDLNTALQIISTTYHLKIRQVSKNKIIFDEK</sequence>
<dbReference type="PANTHER" id="PTHR30273">
    <property type="entry name" value="PERIPLASMIC SIGNAL SENSOR AND SIGMA FACTOR ACTIVATOR FECR-RELATED"/>
    <property type="match status" value="1"/>
</dbReference>
<dbReference type="EMBL" id="CP150845">
    <property type="protein sequence ID" value="WYZ20016.1"/>
    <property type="molecule type" value="Genomic_DNA"/>
</dbReference>
<keyword evidence="1" id="KW-0472">Membrane</keyword>
<accession>A0ABZ2UGV4</accession>